<name>A0A1H8KTS8_9GAMM</name>
<dbReference type="PANTHER" id="PTHR38772:SF1">
    <property type="entry name" value="NUCLEOID-ASSOCIATED PROTEIN YEJK"/>
    <property type="match status" value="1"/>
</dbReference>
<evidence type="ECO:0000256" key="1">
    <source>
        <dbReference type="ARBA" id="ARBA00004453"/>
    </source>
</evidence>
<dbReference type="GO" id="GO:0003690">
    <property type="term" value="F:double-stranded DNA binding"/>
    <property type="evidence" value="ECO:0007669"/>
    <property type="project" value="TreeGrafter"/>
</dbReference>
<comment type="similarity">
    <text evidence="2">Belongs to the YejK family.</text>
</comment>
<dbReference type="RefSeq" id="WP_089675549.1">
    <property type="nucleotide sequence ID" value="NZ_FODB01000034.1"/>
</dbReference>
<evidence type="ECO:0000256" key="2">
    <source>
        <dbReference type="ARBA" id="ARBA00009035"/>
    </source>
</evidence>
<evidence type="ECO:0000313" key="5">
    <source>
        <dbReference type="Proteomes" id="UP000199493"/>
    </source>
</evidence>
<sequence length="338" mass="39064">MEIKEAIIHGFEKEAQSYQVEVKPRLENSPLDDMMNHLGEEVLKAYGRRSNSNGTFDANETAYPFSKLMREYHQENSGLVEFSLEACELIAAQMRQSYLSTGGYAFFIRYENQGQDWLLVLMLKLKPGTSINPDTLELLTSLSFDISHLHEAARINLEKWAEEEQPYLSFIKKSNGNEDVTKYFRLALGCTEYTDSKFNTEQVVEALDAYCQENDIVGEARQEARRKLHDYFDEKYNSEDKSVNLVALSAMIDDINPESFYHYIKDNDVPVSDVFTPTKSVYGRLKRIKRKFGNVAVSFDVEDVLRDNVDYDEENEVLYIRNIPESLIQEVRRAKGDE</sequence>
<dbReference type="PANTHER" id="PTHR38772">
    <property type="match status" value="1"/>
</dbReference>
<dbReference type="STRING" id="77097.SAMN04490369_103427"/>
<protein>
    <submittedName>
        <fullName evidence="4">Nucleoid-associated protein</fullName>
    </submittedName>
</protein>
<accession>A0A1H8KTS8</accession>
<dbReference type="Pfam" id="PF04245">
    <property type="entry name" value="NA37"/>
    <property type="match status" value="1"/>
</dbReference>
<dbReference type="Proteomes" id="UP000199493">
    <property type="component" value="Unassembled WGS sequence"/>
</dbReference>
<evidence type="ECO:0000313" key="4">
    <source>
        <dbReference type="EMBL" id="SEN96320.1"/>
    </source>
</evidence>
<dbReference type="AlphaFoldDB" id="A0A1H8KTS8"/>
<organism evidence="4 5">
    <name type="scientific">Vreelandella aquamarina</name>
    <dbReference type="NCBI Taxonomy" id="77097"/>
    <lineage>
        <taxon>Bacteria</taxon>
        <taxon>Pseudomonadati</taxon>
        <taxon>Pseudomonadota</taxon>
        <taxon>Gammaproteobacteria</taxon>
        <taxon>Oceanospirillales</taxon>
        <taxon>Halomonadaceae</taxon>
        <taxon>Vreelandella</taxon>
    </lineage>
</organism>
<gene>
    <name evidence="4" type="ORF">SAMN04490369_103427</name>
</gene>
<dbReference type="InterPro" id="IPR007358">
    <property type="entry name" value="Nucleoid_associated_NdpA"/>
</dbReference>
<dbReference type="EMBL" id="FODB01000034">
    <property type="protein sequence ID" value="SEN96320.1"/>
    <property type="molecule type" value="Genomic_DNA"/>
</dbReference>
<proteinExistence type="inferred from homology"/>
<dbReference type="GO" id="GO:0003727">
    <property type="term" value="F:single-stranded RNA binding"/>
    <property type="evidence" value="ECO:0007669"/>
    <property type="project" value="TreeGrafter"/>
</dbReference>
<reference evidence="4 5" key="1">
    <citation type="submission" date="2016-10" db="EMBL/GenBank/DDBJ databases">
        <authorList>
            <person name="de Groot N.N."/>
        </authorList>
    </citation>
    <scope>NUCLEOTIDE SEQUENCE [LARGE SCALE GENOMIC DNA]</scope>
    <source>
        <strain evidence="4 5">558</strain>
    </source>
</reference>
<evidence type="ECO:0000256" key="3">
    <source>
        <dbReference type="ARBA" id="ARBA00022490"/>
    </source>
</evidence>
<dbReference type="GO" id="GO:0043590">
    <property type="term" value="C:bacterial nucleoid"/>
    <property type="evidence" value="ECO:0007669"/>
    <property type="project" value="TreeGrafter"/>
</dbReference>
<keyword evidence="3" id="KW-0963">Cytoplasm</keyword>
<comment type="subcellular location">
    <subcellularLocation>
        <location evidence="1">Cytoplasm</location>
        <location evidence="1">Nucleoid</location>
    </subcellularLocation>
</comment>